<dbReference type="PANTHER" id="PTHR46268:SF6">
    <property type="entry name" value="UNIVERSAL STRESS PROTEIN UP12"/>
    <property type="match status" value="1"/>
</dbReference>
<dbReference type="PANTHER" id="PTHR46268">
    <property type="entry name" value="STRESS RESPONSE PROTEIN NHAX"/>
    <property type="match status" value="1"/>
</dbReference>
<reference evidence="4" key="1">
    <citation type="journal article" date="2019" name="Int. J. Syst. Evol. Microbiol.">
        <title>The Global Catalogue of Microorganisms (GCM) 10K type strain sequencing project: providing services to taxonomists for standard genome sequencing and annotation.</title>
        <authorList>
            <consortium name="The Broad Institute Genomics Platform"/>
            <consortium name="The Broad Institute Genome Sequencing Center for Infectious Disease"/>
            <person name="Wu L."/>
            <person name="Ma J."/>
        </authorList>
    </citation>
    <scope>NUCLEOTIDE SEQUENCE [LARGE SCALE GENOMIC DNA]</scope>
    <source>
        <strain evidence="4">KCTC 42808</strain>
    </source>
</reference>
<accession>A0ABW5JZY5</accession>
<sequence>MKNILLLTDFSDNAKNAIHYALHLFKNEACLFHLMHVHKIGSFTSDDLMQAPKESVYDSITKEPKEALNKLKEELLTTFTNAKYTFETHIDFDVFIDAIKQAISKNKIDYLVMGTNGASGTKEVILGSNTVHVIRKINCKTLIIPENQTFTPIKELLLPLDPEDALDGKQFMDLIDFIETFKIHLHALRINPNNEKTDIESDDIENLALFNCKYHVVNNVPMDFALSSYMQTNTIDFLSLFVKNEGFLDHFFSKANTKVNISKITKPILILHP</sequence>
<dbReference type="RefSeq" id="WP_379902031.1">
    <property type="nucleotide sequence ID" value="NZ_JBHULM010000007.1"/>
</dbReference>
<evidence type="ECO:0000256" key="1">
    <source>
        <dbReference type="ARBA" id="ARBA00008791"/>
    </source>
</evidence>
<evidence type="ECO:0000313" key="4">
    <source>
        <dbReference type="Proteomes" id="UP001597467"/>
    </source>
</evidence>
<organism evidence="3 4">
    <name type="scientific">Lacinutrix gracilariae</name>
    <dbReference type="NCBI Taxonomy" id="1747198"/>
    <lineage>
        <taxon>Bacteria</taxon>
        <taxon>Pseudomonadati</taxon>
        <taxon>Bacteroidota</taxon>
        <taxon>Flavobacteriia</taxon>
        <taxon>Flavobacteriales</taxon>
        <taxon>Flavobacteriaceae</taxon>
        <taxon>Lacinutrix</taxon>
    </lineage>
</organism>
<keyword evidence="4" id="KW-1185">Reference proteome</keyword>
<evidence type="ECO:0000313" key="3">
    <source>
        <dbReference type="EMBL" id="MFD2541864.1"/>
    </source>
</evidence>
<dbReference type="InterPro" id="IPR006015">
    <property type="entry name" value="Universal_stress_UspA"/>
</dbReference>
<dbReference type="Gene3D" id="3.40.50.12370">
    <property type="match status" value="1"/>
</dbReference>
<protein>
    <submittedName>
        <fullName evidence="3">Universal stress protein</fullName>
    </submittedName>
</protein>
<comment type="caution">
    <text evidence="3">The sequence shown here is derived from an EMBL/GenBank/DDBJ whole genome shotgun (WGS) entry which is preliminary data.</text>
</comment>
<evidence type="ECO:0000259" key="2">
    <source>
        <dbReference type="Pfam" id="PF00582"/>
    </source>
</evidence>
<gene>
    <name evidence="3" type="ORF">ACFSSB_05980</name>
</gene>
<comment type="similarity">
    <text evidence="1">Belongs to the universal stress protein A family.</text>
</comment>
<dbReference type="EMBL" id="JBHULM010000007">
    <property type="protein sequence ID" value="MFD2541864.1"/>
    <property type="molecule type" value="Genomic_DNA"/>
</dbReference>
<dbReference type="Proteomes" id="UP001597467">
    <property type="component" value="Unassembled WGS sequence"/>
</dbReference>
<dbReference type="CDD" id="cd00293">
    <property type="entry name" value="USP-like"/>
    <property type="match status" value="1"/>
</dbReference>
<dbReference type="Pfam" id="PF00582">
    <property type="entry name" value="Usp"/>
    <property type="match status" value="1"/>
</dbReference>
<dbReference type="InterPro" id="IPR006016">
    <property type="entry name" value="UspA"/>
</dbReference>
<proteinExistence type="inferred from homology"/>
<dbReference type="PRINTS" id="PR01438">
    <property type="entry name" value="UNVRSLSTRESS"/>
</dbReference>
<dbReference type="SUPFAM" id="SSF52402">
    <property type="entry name" value="Adenine nucleotide alpha hydrolases-like"/>
    <property type="match status" value="1"/>
</dbReference>
<feature type="domain" description="UspA" evidence="2">
    <location>
        <begin position="1"/>
        <end position="145"/>
    </location>
</feature>
<name>A0ABW5JZY5_9FLAO</name>